<organism evidence="2 3">
    <name type="scientific">Ascobolus immersus RN42</name>
    <dbReference type="NCBI Taxonomy" id="1160509"/>
    <lineage>
        <taxon>Eukaryota</taxon>
        <taxon>Fungi</taxon>
        <taxon>Dikarya</taxon>
        <taxon>Ascomycota</taxon>
        <taxon>Pezizomycotina</taxon>
        <taxon>Pezizomycetes</taxon>
        <taxon>Pezizales</taxon>
        <taxon>Ascobolaceae</taxon>
        <taxon>Ascobolus</taxon>
    </lineage>
</organism>
<dbReference type="Proteomes" id="UP000275078">
    <property type="component" value="Unassembled WGS sequence"/>
</dbReference>
<dbReference type="InterPro" id="IPR008906">
    <property type="entry name" value="HATC_C_dom"/>
</dbReference>
<feature type="non-terminal residue" evidence="2">
    <location>
        <position position="1"/>
    </location>
</feature>
<keyword evidence="3" id="KW-1185">Reference proteome</keyword>
<dbReference type="OrthoDB" id="5152423at2759"/>
<sequence length="51" mass="5804">NLARMALNILSIPAMSALPERLFSSSKLTLSDRRCRLRDDVLQALECLQSW</sequence>
<protein>
    <recommendedName>
        <fullName evidence="1">HAT C-terminal dimerisation domain-containing protein</fullName>
    </recommendedName>
</protein>
<dbReference type="GO" id="GO:0046983">
    <property type="term" value="F:protein dimerization activity"/>
    <property type="evidence" value="ECO:0007669"/>
    <property type="project" value="InterPro"/>
</dbReference>
<dbReference type="InterPro" id="IPR012337">
    <property type="entry name" value="RNaseH-like_sf"/>
</dbReference>
<dbReference type="AlphaFoldDB" id="A0A3N4HEZ6"/>
<dbReference type="STRING" id="1160509.A0A3N4HEZ6"/>
<feature type="domain" description="HAT C-terminal dimerisation" evidence="1">
    <location>
        <begin position="1"/>
        <end position="51"/>
    </location>
</feature>
<feature type="non-terminal residue" evidence="2">
    <location>
        <position position="51"/>
    </location>
</feature>
<gene>
    <name evidence="2" type="ORF">BJ508DRAFT_190469</name>
</gene>
<evidence type="ECO:0000313" key="3">
    <source>
        <dbReference type="Proteomes" id="UP000275078"/>
    </source>
</evidence>
<proteinExistence type="predicted"/>
<dbReference type="EMBL" id="ML119848">
    <property type="protein sequence ID" value="RPA72755.1"/>
    <property type="molecule type" value="Genomic_DNA"/>
</dbReference>
<dbReference type="SUPFAM" id="SSF53098">
    <property type="entry name" value="Ribonuclease H-like"/>
    <property type="match status" value="1"/>
</dbReference>
<accession>A0A3N4HEZ6</accession>
<evidence type="ECO:0000313" key="2">
    <source>
        <dbReference type="EMBL" id="RPA72755.1"/>
    </source>
</evidence>
<name>A0A3N4HEZ6_ASCIM</name>
<dbReference type="Pfam" id="PF05699">
    <property type="entry name" value="Dimer_Tnp_hAT"/>
    <property type="match status" value="1"/>
</dbReference>
<reference evidence="2 3" key="1">
    <citation type="journal article" date="2018" name="Nat. Ecol. Evol.">
        <title>Pezizomycetes genomes reveal the molecular basis of ectomycorrhizal truffle lifestyle.</title>
        <authorList>
            <person name="Murat C."/>
            <person name="Payen T."/>
            <person name="Noel B."/>
            <person name="Kuo A."/>
            <person name="Morin E."/>
            <person name="Chen J."/>
            <person name="Kohler A."/>
            <person name="Krizsan K."/>
            <person name="Balestrini R."/>
            <person name="Da Silva C."/>
            <person name="Montanini B."/>
            <person name="Hainaut M."/>
            <person name="Levati E."/>
            <person name="Barry K.W."/>
            <person name="Belfiori B."/>
            <person name="Cichocki N."/>
            <person name="Clum A."/>
            <person name="Dockter R.B."/>
            <person name="Fauchery L."/>
            <person name="Guy J."/>
            <person name="Iotti M."/>
            <person name="Le Tacon F."/>
            <person name="Lindquist E.A."/>
            <person name="Lipzen A."/>
            <person name="Malagnac F."/>
            <person name="Mello A."/>
            <person name="Molinier V."/>
            <person name="Miyauchi S."/>
            <person name="Poulain J."/>
            <person name="Riccioni C."/>
            <person name="Rubini A."/>
            <person name="Sitrit Y."/>
            <person name="Splivallo R."/>
            <person name="Traeger S."/>
            <person name="Wang M."/>
            <person name="Zifcakova L."/>
            <person name="Wipf D."/>
            <person name="Zambonelli A."/>
            <person name="Paolocci F."/>
            <person name="Nowrousian M."/>
            <person name="Ottonello S."/>
            <person name="Baldrian P."/>
            <person name="Spatafora J.W."/>
            <person name="Henrissat B."/>
            <person name="Nagy L.G."/>
            <person name="Aury J.M."/>
            <person name="Wincker P."/>
            <person name="Grigoriev I.V."/>
            <person name="Bonfante P."/>
            <person name="Martin F.M."/>
        </authorList>
    </citation>
    <scope>NUCLEOTIDE SEQUENCE [LARGE SCALE GENOMIC DNA]</scope>
    <source>
        <strain evidence="2 3">RN42</strain>
    </source>
</reference>
<evidence type="ECO:0000259" key="1">
    <source>
        <dbReference type="Pfam" id="PF05699"/>
    </source>
</evidence>